<feature type="coiled-coil region" evidence="2">
    <location>
        <begin position="181"/>
        <end position="244"/>
    </location>
</feature>
<evidence type="ECO:0000313" key="5">
    <source>
        <dbReference type="Proteomes" id="UP001174909"/>
    </source>
</evidence>
<reference evidence="4" key="1">
    <citation type="submission" date="2023-03" db="EMBL/GenBank/DDBJ databases">
        <authorList>
            <person name="Steffen K."/>
            <person name="Cardenas P."/>
        </authorList>
    </citation>
    <scope>NUCLEOTIDE SEQUENCE</scope>
</reference>
<dbReference type="Pfam" id="PF13863">
    <property type="entry name" value="DUF4200"/>
    <property type="match status" value="1"/>
</dbReference>
<feature type="domain" description="DUF4200" evidence="3">
    <location>
        <begin position="45"/>
        <end position="162"/>
    </location>
</feature>
<evidence type="ECO:0000259" key="3">
    <source>
        <dbReference type="Pfam" id="PF13863"/>
    </source>
</evidence>
<dbReference type="PANTHER" id="PTHR21683">
    <property type="entry name" value="COILED-COIL DOMAIN-CONTAINING PROTEIN 42 LIKE-2-LIKE-RELATED"/>
    <property type="match status" value="1"/>
</dbReference>
<name>A0AA35RQA4_GEOBA</name>
<accession>A0AA35RQA4</accession>
<dbReference type="InterPro" id="IPR051147">
    <property type="entry name" value="CFAP_domain-containing"/>
</dbReference>
<proteinExistence type="predicted"/>
<comment type="caution">
    <text evidence="4">The sequence shown here is derived from an EMBL/GenBank/DDBJ whole genome shotgun (WGS) entry which is preliminary data.</text>
</comment>
<dbReference type="EMBL" id="CASHTH010001433">
    <property type="protein sequence ID" value="CAI8015274.1"/>
    <property type="molecule type" value="Genomic_DNA"/>
</dbReference>
<gene>
    <name evidence="4" type="ORF">GBAR_LOCUS9483</name>
</gene>
<evidence type="ECO:0000256" key="2">
    <source>
        <dbReference type="SAM" id="Coils"/>
    </source>
</evidence>
<evidence type="ECO:0000313" key="4">
    <source>
        <dbReference type="EMBL" id="CAI8015274.1"/>
    </source>
</evidence>
<sequence length="329" mass="38293">MATGDNSRGGGGPGLDDYFKTTLEDKLLANMPEQPSDALTPATRLLEKKREMAAVEAALGAKKEDFQLKMETLQQRRDDLELKERSLKEQLLKFEKFLKENDLKRARALKKTEREREVCRDKDAEIERLREEIREQTEISDSQKRAIEKLSVFRKFMGDVQEQSDSEFDEVREIIGRYDTLSQTREDLMEREQRNQDAIEEERTALMKLKEEKNNEILGYNNELARLQTRLEEAQSNAVKWDSEWTRIQTTAAKKTLVLGQLKIATHNLFLLMCKHLQKKIPPHEHEDTLRQLDKLQTFIKDLTEITNDIKRKESAAIPNAQLLAPVNL</sequence>
<evidence type="ECO:0000256" key="1">
    <source>
        <dbReference type="ARBA" id="ARBA00023054"/>
    </source>
</evidence>
<dbReference type="Proteomes" id="UP001174909">
    <property type="component" value="Unassembled WGS sequence"/>
</dbReference>
<protein>
    <submittedName>
        <fullName evidence="4">Coiled-coil domain-containing protein 42 homolog</fullName>
    </submittedName>
</protein>
<keyword evidence="5" id="KW-1185">Reference proteome</keyword>
<keyword evidence="1 2" id="KW-0175">Coiled coil</keyword>
<dbReference type="PANTHER" id="PTHR21683:SF2">
    <property type="entry name" value="COILED-COIL DOMAIN-CONTAINING PROTEIN 42 LIKE-2-LIKE"/>
    <property type="match status" value="1"/>
</dbReference>
<dbReference type="InterPro" id="IPR025252">
    <property type="entry name" value="DUF4200"/>
</dbReference>
<organism evidence="4 5">
    <name type="scientific">Geodia barretti</name>
    <name type="common">Barrett's horny sponge</name>
    <dbReference type="NCBI Taxonomy" id="519541"/>
    <lineage>
        <taxon>Eukaryota</taxon>
        <taxon>Metazoa</taxon>
        <taxon>Porifera</taxon>
        <taxon>Demospongiae</taxon>
        <taxon>Heteroscleromorpha</taxon>
        <taxon>Tetractinellida</taxon>
        <taxon>Astrophorina</taxon>
        <taxon>Geodiidae</taxon>
        <taxon>Geodia</taxon>
    </lineage>
</organism>
<dbReference type="GO" id="GO:0005856">
    <property type="term" value="C:cytoskeleton"/>
    <property type="evidence" value="ECO:0007669"/>
    <property type="project" value="UniProtKB-ARBA"/>
</dbReference>
<feature type="coiled-coil region" evidence="2">
    <location>
        <begin position="63"/>
        <end position="146"/>
    </location>
</feature>
<dbReference type="AlphaFoldDB" id="A0AA35RQA4"/>